<dbReference type="Gene3D" id="3.40.640.10">
    <property type="entry name" value="Type I PLP-dependent aspartate aminotransferase-like (Major domain)"/>
    <property type="match status" value="1"/>
</dbReference>
<keyword evidence="5" id="KW-0804">Transcription</keyword>
<keyword evidence="4" id="KW-0238">DNA-binding</keyword>
<keyword evidence="2" id="KW-0663">Pyridoxal phosphate</keyword>
<dbReference type="Proteomes" id="UP000215158">
    <property type="component" value="Chromosome 1"/>
</dbReference>
<dbReference type="InterPro" id="IPR015422">
    <property type="entry name" value="PyrdxlP-dep_Trfase_small"/>
</dbReference>
<dbReference type="InterPro" id="IPR004839">
    <property type="entry name" value="Aminotransferase_I/II_large"/>
</dbReference>
<dbReference type="CDD" id="cd07377">
    <property type="entry name" value="WHTH_GntR"/>
    <property type="match status" value="1"/>
</dbReference>
<dbReference type="InterPro" id="IPR036390">
    <property type="entry name" value="WH_DNA-bd_sf"/>
</dbReference>
<dbReference type="InterPro" id="IPR015424">
    <property type="entry name" value="PyrdxlP-dep_Trfase"/>
</dbReference>
<dbReference type="SUPFAM" id="SSF46785">
    <property type="entry name" value="Winged helix' DNA-binding domain"/>
    <property type="match status" value="1"/>
</dbReference>
<dbReference type="Pfam" id="PF00155">
    <property type="entry name" value="Aminotran_1_2"/>
    <property type="match status" value="1"/>
</dbReference>
<evidence type="ECO:0000256" key="5">
    <source>
        <dbReference type="ARBA" id="ARBA00023163"/>
    </source>
</evidence>
<dbReference type="OrthoDB" id="9804020at2"/>
<dbReference type="AlphaFoldDB" id="A0A248VMU8"/>
<name>A0A248VMU8_9BURK</name>
<dbReference type="GO" id="GO:0030170">
    <property type="term" value="F:pyridoxal phosphate binding"/>
    <property type="evidence" value="ECO:0007669"/>
    <property type="project" value="InterPro"/>
</dbReference>
<keyword evidence="8" id="KW-1185">Reference proteome</keyword>
<dbReference type="CDD" id="cd00609">
    <property type="entry name" value="AAT_like"/>
    <property type="match status" value="1"/>
</dbReference>
<dbReference type="SUPFAM" id="SSF53383">
    <property type="entry name" value="PLP-dependent transferases"/>
    <property type="match status" value="1"/>
</dbReference>
<dbReference type="PANTHER" id="PTHR46577:SF1">
    <property type="entry name" value="HTH-TYPE TRANSCRIPTIONAL REGULATORY PROTEIN GABR"/>
    <property type="match status" value="1"/>
</dbReference>
<dbReference type="KEGG" id="parb:CJU94_17165"/>
<dbReference type="PANTHER" id="PTHR46577">
    <property type="entry name" value="HTH-TYPE TRANSCRIPTIONAL REGULATORY PROTEIN GABR"/>
    <property type="match status" value="1"/>
</dbReference>
<evidence type="ECO:0000313" key="7">
    <source>
        <dbReference type="EMBL" id="ASV99719.1"/>
    </source>
</evidence>
<evidence type="ECO:0000313" key="8">
    <source>
        <dbReference type="Proteomes" id="UP000215158"/>
    </source>
</evidence>
<proteinExistence type="inferred from homology"/>
<dbReference type="InterPro" id="IPR015421">
    <property type="entry name" value="PyrdxlP-dep_Trfase_major"/>
</dbReference>
<evidence type="ECO:0000256" key="3">
    <source>
        <dbReference type="ARBA" id="ARBA00023015"/>
    </source>
</evidence>
<protein>
    <submittedName>
        <fullName evidence="7">GntR family transcriptional regulator</fullName>
    </submittedName>
</protein>
<gene>
    <name evidence="7" type="ORF">CJU94_17165</name>
</gene>
<organism evidence="7 8">
    <name type="scientific">Paraburkholderia aromaticivorans</name>
    <dbReference type="NCBI Taxonomy" id="2026199"/>
    <lineage>
        <taxon>Bacteria</taxon>
        <taxon>Pseudomonadati</taxon>
        <taxon>Pseudomonadota</taxon>
        <taxon>Betaproteobacteria</taxon>
        <taxon>Burkholderiales</taxon>
        <taxon>Burkholderiaceae</taxon>
        <taxon>Paraburkholderia</taxon>
    </lineage>
</organism>
<evidence type="ECO:0000259" key="6">
    <source>
        <dbReference type="PROSITE" id="PS50949"/>
    </source>
</evidence>
<dbReference type="SMART" id="SM00345">
    <property type="entry name" value="HTH_GNTR"/>
    <property type="match status" value="1"/>
</dbReference>
<dbReference type="EMBL" id="CP022989">
    <property type="protein sequence ID" value="ASV99719.1"/>
    <property type="molecule type" value="Genomic_DNA"/>
</dbReference>
<evidence type="ECO:0000256" key="4">
    <source>
        <dbReference type="ARBA" id="ARBA00023125"/>
    </source>
</evidence>
<evidence type="ECO:0000256" key="1">
    <source>
        <dbReference type="ARBA" id="ARBA00005384"/>
    </source>
</evidence>
<dbReference type="GO" id="GO:0003700">
    <property type="term" value="F:DNA-binding transcription factor activity"/>
    <property type="evidence" value="ECO:0007669"/>
    <property type="project" value="InterPro"/>
</dbReference>
<dbReference type="InterPro" id="IPR000524">
    <property type="entry name" value="Tscrpt_reg_HTH_GntR"/>
</dbReference>
<dbReference type="Gene3D" id="1.10.10.10">
    <property type="entry name" value="Winged helix-like DNA-binding domain superfamily/Winged helix DNA-binding domain"/>
    <property type="match status" value="1"/>
</dbReference>
<evidence type="ECO:0000256" key="2">
    <source>
        <dbReference type="ARBA" id="ARBA00022898"/>
    </source>
</evidence>
<dbReference type="InterPro" id="IPR051446">
    <property type="entry name" value="HTH_trans_reg/aminotransferase"/>
</dbReference>
<comment type="similarity">
    <text evidence="1">In the C-terminal section; belongs to the class-I pyridoxal-phosphate-dependent aminotransferase family.</text>
</comment>
<dbReference type="PROSITE" id="PS50949">
    <property type="entry name" value="HTH_GNTR"/>
    <property type="match status" value="1"/>
</dbReference>
<accession>A0A248VMU8</accession>
<feature type="domain" description="HTH gntR-type" evidence="6">
    <location>
        <begin position="22"/>
        <end position="90"/>
    </location>
</feature>
<dbReference type="GO" id="GO:0003677">
    <property type="term" value="F:DNA binding"/>
    <property type="evidence" value="ECO:0007669"/>
    <property type="project" value="UniProtKB-KW"/>
</dbReference>
<reference evidence="7 8" key="1">
    <citation type="submission" date="2017-08" db="EMBL/GenBank/DDBJ databases">
        <title>Identification and genetic characteristics of simultaneous BTEX- and naphthalene-degrading Paraburkholderia sp. BN5 isolated from petroleum-contaminated soil.</title>
        <authorList>
            <person name="Lee Y."/>
            <person name="Jeon C.O."/>
        </authorList>
    </citation>
    <scope>NUCLEOTIDE SEQUENCE [LARGE SCALE GENOMIC DNA]</scope>
    <source>
        <strain evidence="7 8">BN5</strain>
    </source>
</reference>
<dbReference type="Pfam" id="PF00392">
    <property type="entry name" value="GntR"/>
    <property type="match status" value="1"/>
</dbReference>
<dbReference type="Gene3D" id="3.90.1150.10">
    <property type="entry name" value="Aspartate Aminotransferase, domain 1"/>
    <property type="match status" value="1"/>
</dbReference>
<sequence>MTVKPIIDMVSILKPAMESGRTAKYKRLAEALAARIHDGSIAGGAKLPPHRLLADRLAVTPGTVSRAYAELERIGLIVARVGDGTFVRKLGLERARDRGFKNFVDEPQRCIDMSRSMPVSGQETVMLARSLEALAADAETLRELMLYTPELGSARHRRAGARWLSHGDFAAEPEQIVCVNGAQHGLLCTLLALLRAGDIVATERLTYPGLISAARLVGIKLLGIEMDGEGLVPLALLEACRTHRISALYCTPSIQNPTSAVLSVERRKVVAEVCRAHNVLIIEDDVHGVLMANRPPPISLFAPERGIVIGSLSKVVAAGLRVGYVHAPGPLISRFGAAVSSTCWMATPLPIELASRWIEEGVAQALIRQQAAEFERRKHLVQSHLAGLNYVSHPQSPHFWIEVPAPGRAANVQTVLRQQNCLVSAADLFAAGQSAVPQFVRASVSHAVGGDEVLQSGFAALSATLRQHARAKPQ</sequence>
<keyword evidence="3" id="KW-0805">Transcription regulation</keyword>
<dbReference type="InterPro" id="IPR036388">
    <property type="entry name" value="WH-like_DNA-bd_sf"/>
</dbReference>